<feature type="domain" description="B box-type" evidence="4">
    <location>
        <begin position="29"/>
        <end position="76"/>
    </location>
</feature>
<name>A0AA38I884_9CUCU</name>
<feature type="repeat" description="NHL" evidence="3">
    <location>
        <begin position="358"/>
        <end position="398"/>
    </location>
</feature>
<keyword evidence="6" id="KW-1185">Reference proteome</keyword>
<dbReference type="CDD" id="cd14954">
    <property type="entry name" value="NHL_TRIM71_like"/>
    <property type="match status" value="1"/>
</dbReference>
<feature type="repeat" description="NHL" evidence="3">
    <location>
        <begin position="591"/>
        <end position="631"/>
    </location>
</feature>
<dbReference type="Pfam" id="PF22586">
    <property type="entry name" value="ANCHR-like_BBOX"/>
    <property type="match status" value="1"/>
</dbReference>
<keyword evidence="2" id="KW-0479">Metal-binding</keyword>
<dbReference type="InterPro" id="IPR050952">
    <property type="entry name" value="TRIM-NHL_E3_ligases"/>
</dbReference>
<gene>
    <name evidence="5" type="ORF">Zmor_020811</name>
</gene>
<organism evidence="5 6">
    <name type="scientific">Zophobas morio</name>
    <dbReference type="NCBI Taxonomy" id="2755281"/>
    <lineage>
        <taxon>Eukaryota</taxon>
        <taxon>Metazoa</taxon>
        <taxon>Ecdysozoa</taxon>
        <taxon>Arthropoda</taxon>
        <taxon>Hexapoda</taxon>
        <taxon>Insecta</taxon>
        <taxon>Pterygota</taxon>
        <taxon>Neoptera</taxon>
        <taxon>Endopterygota</taxon>
        <taxon>Coleoptera</taxon>
        <taxon>Polyphaga</taxon>
        <taxon>Cucujiformia</taxon>
        <taxon>Tenebrionidae</taxon>
        <taxon>Zophobas</taxon>
    </lineage>
</organism>
<evidence type="ECO:0000313" key="5">
    <source>
        <dbReference type="EMBL" id="KAJ3649049.1"/>
    </source>
</evidence>
<accession>A0AA38I884</accession>
<dbReference type="AlphaFoldDB" id="A0AA38I884"/>
<keyword evidence="2" id="KW-0863">Zinc-finger</keyword>
<comment type="caution">
    <text evidence="5">The sequence shown here is derived from an EMBL/GenBank/DDBJ whole genome shotgun (WGS) entry which is preliminary data.</text>
</comment>
<keyword evidence="2" id="KW-0862">Zinc</keyword>
<feature type="repeat" description="NHL" evidence="3">
    <location>
        <begin position="402"/>
        <end position="445"/>
    </location>
</feature>
<dbReference type="PANTHER" id="PTHR24104:SF48">
    <property type="entry name" value="PROTEIN WECH"/>
    <property type="match status" value="1"/>
</dbReference>
<dbReference type="GO" id="GO:0008270">
    <property type="term" value="F:zinc ion binding"/>
    <property type="evidence" value="ECO:0007669"/>
    <property type="project" value="UniProtKB-KW"/>
</dbReference>
<dbReference type="Pfam" id="PF00643">
    <property type="entry name" value="zf-B_box"/>
    <property type="match status" value="1"/>
</dbReference>
<dbReference type="Pfam" id="PF01436">
    <property type="entry name" value="NHL"/>
    <property type="match status" value="6"/>
</dbReference>
<dbReference type="InterPro" id="IPR000315">
    <property type="entry name" value="Znf_B-box"/>
</dbReference>
<dbReference type="PANTHER" id="PTHR24104">
    <property type="entry name" value="E3 UBIQUITIN-PROTEIN LIGASE NHLRC1-RELATED"/>
    <property type="match status" value="1"/>
</dbReference>
<evidence type="ECO:0000313" key="6">
    <source>
        <dbReference type="Proteomes" id="UP001168821"/>
    </source>
</evidence>
<dbReference type="Proteomes" id="UP001168821">
    <property type="component" value="Unassembled WGS sequence"/>
</dbReference>
<evidence type="ECO:0000259" key="4">
    <source>
        <dbReference type="PROSITE" id="PS50119"/>
    </source>
</evidence>
<feature type="repeat" description="NHL" evidence="3">
    <location>
        <begin position="545"/>
        <end position="587"/>
    </location>
</feature>
<dbReference type="SUPFAM" id="SSF57845">
    <property type="entry name" value="B-box zinc-binding domain"/>
    <property type="match status" value="1"/>
</dbReference>
<sequence length="631" mass="70484">MSCNRNTTSSCSSTSNDMDSLVCNIISVALQDMCGNCDEGSTATSRCTDCTELLCGPCVRAHQRVRLTKDHRISALPSNIVTSPITVDSEISSPEANVSPCSMTSTLCDTHKWPARLFCGTCVALICSDCILTDHAKHEITYLQEKHTPISVHSRLNLETKSAIHAVEDAMKRVNFMSTKIHEKLQKTSCEVQSVFKRYINVLERRAQELMKRIDQIQRYKAFRLLTQMERLRTAHSRLKCLSELLSSSIGGTSNENEFVAVNEKVHNELKVLRSVQSELFPCETDSVSFSVEENGLLSVLSTFGELSSMPWPPVASTSQASTPPFDIFDMNQHCRPVYGVSDQIVVTRINYGPPKMFSREGVQNGELCRPWGVCCNSLGHIIVADRSNNRIQVFDSTGVFMYKFGRQGNGIGEFERPAGICVSPLNHIVVADKDNHRIQLFKMDGTFVLTFGEKGSQNGQFNYPWDVSCNTHGDIVVSDTRNHRVQLFTSTGAFVTKFGFDNNPMWKYFDSPRGVCFTPSGNIMITDFNNHRILVIDRNLTHPQFLGEEGSRHRQFLRPQGIACDDQGNIIVADSKNHRIQVMDSCGNFLFLLGRPGKKEGEFDRPSGLCLGPTGKIIVVDFGNTRIQVF</sequence>
<dbReference type="SMART" id="SM00336">
    <property type="entry name" value="BBOX"/>
    <property type="match status" value="2"/>
</dbReference>
<dbReference type="InterPro" id="IPR011042">
    <property type="entry name" value="6-blade_b-propeller_TolB-like"/>
</dbReference>
<dbReference type="FunFam" id="2.120.10.30:FF:000037">
    <property type="entry name" value="Uncharacterized protein, isoform E"/>
    <property type="match status" value="1"/>
</dbReference>
<feature type="domain" description="B box-type" evidence="4">
    <location>
        <begin position="103"/>
        <end position="143"/>
    </location>
</feature>
<dbReference type="PROSITE" id="PS50119">
    <property type="entry name" value="ZF_BBOX"/>
    <property type="match status" value="2"/>
</dbReference>
<dbReference type="Gene3D" id="3.30.160.60">
    <property type="entry name" value="Classic Zinc Finger"/>
    <property type="match status" value="1"/>
</dbReference>
<evidence type="ECO:0000256" key="2">
    <source>
        <dbReference type="PROSITE-ProRule" id="PRU00024"/>
    </source>
</evidence>
<dbReference type="InterPro" id="IPR001258">
    <property type="entry name" value="NHL_repeat"/>
</dbReference>
<reference evidence="5" key="1">
    <citation type="journal article" date="2023" name="G3 (Bethesda)">
        <title>Whole genome assemblies of Zophobas morio and Tenebrio molitor.</title>
        <authorList>
            <person name="Kaur S."/>
            <person name="Stinson S.A."/>
            <person name="diCenzo G.C."/>
        </authorList>
    </citation>
    <scope>NUCLEOTIDE SEQUENCE</scope>
    <source>
        <strain evidence="5">QUZm001</strain>
    </source>
</reference>
<dbReference type="EMBL" id="JALNTZ010000006">
    <property type="protein sequence ID" value="KAJ3649049.1"/>
    <property type="molecule type" value="Genomic_DNA"/>
</dbReference>
<dbReference type="Gene3D" id="2.120.10.30">
    <property type="entry name" value="TolB, C-terminal domain"/>
    <property type="match status" value="2"/>
</dbReference>
<evidence type="ECO:0000256" key="1">
    <source>
        <dbReference type="ARBA" id="ARBA00022737"/>
    </source>
</evidence>
<evidence type="ECO:0000256" key="3">
    <source>
        <dbReference type="PROSITE-ProRule" id="PRU00504"/>
    </source>
</evidence>
<dbReference type="PROSITE" id="PS51125">
    <property type="entry name" value="NHL"/>
    <property type="match status" value="6"/>
</dbReference>
<protein>
    <recommendedName>
        <fullName evidence="4">B box-type domain-containing protein</fullName>
    </recommendedName>
</protein>
<keyword evidence="1" id="KW-0677">Repeat</keyword>
<feature type="repeat" description="NHL" evidence="3">
    <location>
        <begin position="449"/>
        <end position="492"/>
    </location>
</feature>
<feature type="repeat" description="NHL" evidence="3">
    <location>
        <begin position="498"/>
        <end position="540"/>
    </location>
</feature>
<proteinExistence type="predicted"/>
<dbReference type="SUPFAM" id="SSF101898">
    <property type="entry name" value="NHL repeat"/>
    <property type="match status" value="1"/>
</dbReference>